<organism evidence="1">
    <name type="scientific">uncultured Caudovirales phage</name>
    <dbReference type="NCBI Taxonomy" id="2100421"/>
    <lineage>
        <taxon>Viruses</taxon>
        <taxon>Duplodnaviria</taxon>
        <taxon>Heunggongvirae</taxon>
        <taxon>Uroviricota</taxon>
        <taxon>Caudoviricetes</taxon>
        <taxon>Peduoviridae</taxon>
        <taxon>Maltschvirus</taxon>
        <taxon>Maltschvirus maltsch</taxon>
    </lineage>
</organism>
<protein>
    <submittedName>
        <fullName evidence="1">Uncharacterized protein</fullName>
    </submittedName>
</protein>
<accession>A0A6J5MBY5</accession>
<gene>
    <name evidence="1" type="ORF">UFOVP447_108</name>
</gene>
<dbReference type="EMBL" id="LR796423">
    <property type="protein sequence ID" value="CAB4143277.1"/>
    <property type="molecule type" value="Genomic_DNA"/>
</dbReference>
<evidence type="ECO:0000313" key="1">
    <source>
        <dbReference type="EMBL" id="CAB4143277.1"/>
    </source>
</evidence>
<name>A0A6J5MBY5_9CAUD</name>
<proteinExistence type="predicted"/>
<sequence length="122" mass="13863">MTKREAVPFTNDFGQVINPGDEVVVVTTCTGSTNTQKGKYVGMSGKSVQAEVPSNSWAYFVKGTDERAPANFHNELYKSGFKWNTPEWKELRDKVYAPYEYRKTGGTRITTLYYNRIYKLAA</sequence>
<reference evidence="1" key="1">
    <citation type="submission" date="2020-04" db="EMBL/GenBank/DDBJ databases">
        <authorList>
            <person name="Chiriac C."/>
            <person name="Salcher M."/>
            <person name="Ghai R."/>
            <person name="Kavagutti S V."/>
        </authorList>
    </citation>
    <scope>NUCLEOTIDE SEQUENCE</scope>
</reference>